<feature type="region of interest" description="Disordered" evidence="1">
    <location>
        <begin position="329"/>
        <end position="351"/>
    </location>
</feature>
<protein>
    <submittedName>
        <fullName evidence="2">CRISPR-associated protein, family</fullName>
    </submittedName>
</protein>
<dbReference type="InterPro" id="IPR013403">
    <property type="entry name" value="CRISPR-assoc_prot_Csb1/Cas7u"/>
</dbReference>
<sequence length="351" mass="39561">MERKYTTLEGETRILMEIELEPVQGERFQSTGFPDLGAAVYERPDGKRMLLVETVQSVANRMESVCLERGGPRISEKLAGLSYILVNLSGENINTETSSLMEAHRINSPFIISDKIFAGKFKEMCGYSKGKPIDWKKVAQTLFYFDINSLLHGAFLANLEDGRIRVPRAISGFIEAENIREVSSGGVKNNPIDPTGKIRAEGFDKDVYSNVPFYRIEYTAEKIKAYFNLDLSLIDGYGLDPDAKDLLISLSFYKIALFLKTGLRLRTACDLKAKGNIVVKEPQGFQLPDDKEIYENLKNLIQSCTNKNLFANPAVTKLNTKVYEKKDKVEKEKKGDEKIKENNAEEAQNND</sequence>
<evidence type="ECO:0000313" key="2">
    <source>
        <dbReference type="EMBL" id="EQD66192.1"/>
    </source>
</evidence>
<accession>T1B8I6</accession>
<dbReference type="NCBIfam" id="TIGR02570">
    <property type="entry name" value="cas7_GSU0053"/>
    <property type="match status" value="1"/>
</dbReference>
<feature type="compositionally biased region" description="Basic and acidic residues" evidence="1">
    <location>
        <begin position="329"/>
        <end position="343"/>
    </location>
</feature>
<dbReference type="EMBL" id="AUZX01005885">
    <property type="protein sequence ID" value="EQD66192.1"/>
    <property type="molecule type" value="Genomic_DNA"/>
</dbReference>
<comment type="caution">
    <text evidence="2">The sequence shown here is derived from an EMBL/GenBank/DDBJ whole genome shotgun (WGS) entry which is preliminary data.</text>
</comment>
<organism evidence="2">
    <name type="scientific">mine drainage metagenome</name>
    <dbReference type="NCBI Taxonomy" id="410659"/>
    <lineage>
        <taxon>unclassified sequences</taxon>
        <taxon>metagenomes</taxon>
        <taxon>ecological metagenomes</taxon>
    </lineage>
</organism>
<evidence type="ECO:0000256" key="1">
    <source>
        <dbReference type="SAM" id="MobiDB-lite"/>
    </source>
</evidence>
<dbReference type="Pfam" id="PF09617">
    <property type="entry name" value="Cas_GSU0053"/>
    <property type="match status" value="1"/>
</dbReference>
<reference evidence="2" key="1">
    <citation type="submission" date="2013-08" db="EMBL/GenBank/DDBJ databases">
        <authorList>
            <person name="Mendez C."/>
            <person name="Richter M."/>
            <person name="Ferrer M."/>
            <person name="Sanchez J."/>
        </authorList>
    </citation>
    <scope>NUCLEOTIDE SEQUENCE</scope>
</reference>
<name>T1B8I6_9ZZZZ</name>
<gene>
    <name evidence="2" type="ORF">B1A_08232</name>
</gene>
<proteinExistence type="predicted"/>
<dbReference type="AlphaFoldDB" id="T1B8I6"/>
<reference evidence="2" key="2">
    <citation type="journal article" date="2014" name="ISME J.">
        <title>Microbial stratification in low pH oxic and suboxic macroscopic growths along an acid mine drainage.</title>
        <authorList>
            <person name="Mendez-Garcia C."/>
            <person name="Mesa V."/>
            <person name="Sprenger R.R."/>
            <person name="Richter M."/>
            <person name="Diez M.S."/>
            <person name="Solano J."/>
            <person name="Bargiela R."/>
            <person name="Golyshina O.V."/>
            <person name="Manteca A."/>
            <person name="Ramos J.L."/>
            <person name="Gallego J.R."/>
            <person name="Llorente I."/>
            <person name="Martins Dos Santos V.A."/>
            <person name="Jensen O.N."/>
            <person name="Pelaez A.I."/>
            <person name="Sanchez J."/>
            <person name="Ferrer M."/>
        </authorList>
    </citation>
    <scope>NUCLEOTIDE SEQUENCE</scope>
</reference>